<organism evidence="2 3">
    <name type="scientific">Dissostichus eleginoides</name>
    <name type="common">Patagonian toothfish</name>
    <name type="synonym">Dissostichus amissus</name>
    <dbReference type="NCBI Taxonomy" id="100907"/>
    <lineage>
        <taxon>Eukaryota</taxon>
        <taxon>Metazoa</taxon>
        <taxon>Chordata</taxon>
        <taxon>Craniata</taxon>
        <taxon>Vertebrata</taxon>
        <taxon>Euteleostomi</taxon>
        <taxon>Actinopterygii</taxon>
        <taxon>Neopterygii</taxon>
        <taxon>Teleostei</taxon>
        <taxon>Neoteleostei</taxon>
        <taxon>Acanthomorphata</taxon>
        <taxon>Eupercaria</taxon>
        <taxon>Perciformes</taxon>
        <taxon>Notothenioidei</taxon>
        <taxon>Nototheniidae</taxon>
        <taxon>Dissostichus</taxon>
    </lineage>
</organism>
<evidence type="ECO:0000256" key="1">
    <source>
        <dbReference type="SAM" id="MobiDB-lite"/>
    </source>
</evidence>
<protein>
    <submittedName>
        <fullName evidence="2">Protein FAM177A1</fullName>
    </submittedName>
</protein>
<accession>A0AAD9F7U6</accession>
<dbReference type="AlphaFoldDB" id="A0AAD9F7U6"/>
<keyword evidence="3" id="KW-1185">Reference proteome</keyword>
<name>A0AAD9F7U6_DISEL</name>
<dbReference type="EMBL" id="JASDAP010000017">
    <property type="protein sequence ID" value="KAK1888890.1"/>
    <property type="molecule type" value="Genomic_DNA"/>
</dbReference>
<evidence type="ECO:0000313" key="2">
    <source>
        <dbReference type="EMBL" id="KAK1888890.1"/>
    </source>
</evidence>
<feature type="region of interest" description="Disordered" evidence="1">
    <location>
        <begin position="84"/>
        <end position="103"/>
    </location>
</feature>
<dbReference type="Proteomes" id="UP001228049">
    <property type="component" value="Unassembled WGS sequence"/>
</dbReference>
<sequence length="119" mass="13120">MTSNQESRLSFRNVALLVGRISLLKRLAGALGLKAAKYQYAIDQHHRDHKTKSSGASEDLMEGGGEKICLSTGTEGSHYGAVGEERCPAGSQERCDQKQEDTREGCYNRAYQAEELQLK</sequence>
<gene>
    <name evidence="2" type="ORF">KUDE01_013568</name>
</gene>
<reference evidence="2" key="1">
    <citation type="submission" date="2023-04" db="EMBL/GenBank/DDBJ databases">
        <title>Chromosome-level genome of Chaenocephalus aceratus.</title>
        <authorList>
            <person name="Park H."/>
        </authorList>
    </citation>
    <scope>NUCLEOTIDE SEQUENCE</scope>
    <source>
        <strain evidence="2">DE</strain>
        <tissue evidence="2">Muscle</tissue>
    </source>
</reference>
<evidence type="ECO:0000313" key="3">
    <source>
        <dbReference type="Proteomes" id="UP001228049"/>
    </source>
</evidence>
<comment type="caution">
    <text evidence="2">The sequence shown here is derived from an EMBL/GenBank/DDBJ whole genome shotgun (WGS) entry which is preliminary data.</text>
</comment>
<proteinExistence type="predicted"/>